<reference evidence="1" key="1">
    <citation type="journal article" date="2014" name="Int. J. Syst. Evol. Microbiol.">
        <title>Complete genome sequence of Corynebacterium casei LMG S-19264T (=DSM 44701T), isolated from a smear-ripened cheese.</title>
        <authorList>
            <consortium name="US DOE Joint Genome Institute (JGI-PGF)"/>
            <person name="Walter F."/>
            <person name="Albersmeier A."/>
            <person name="Kalinowski J."/>
            <person name="Ruckert C."/>
        </authorList>
    </citation>
    <scope>NUCLEOTIDE SEQUENCE</scope>
    <source>
        <strain evidence="1">CGMCC 1.16134</strain>
    </source>
</reference>
<accession>A0A917C011</accession>
<dbReference type="InterPro" id="IPR009267">
    <property type="entry name" value="NTP_transf_6"/>
</dbReference>
<dbReference type="Proteomes" id="UP000637643">
    <property type="component" value="Unassembled WGS sequence"/>
</dbReference>
<dbReference type="PANTHER" id="PTHR39166:SF1">
    <property type="entry name" value="BLL1166 PROTEIN"/>
    <property type="match status" value="1"/>
</dbReference>
<reference evidence="1" key="2">
    <citation type="submission" date="2020-09" db="EMBL/GenBank/DDBJ databases">
        <authorList>
            <person name="Sun Q."/>
            <person name="Zhou Y."/>
        </authorList>
    </citation>
    <scope>NUCLEOTIDE SEQUENCE</scope>
    <source>
        <strain evidence="1">CGMCC 1.16134</strain>
    </source>
</reference>
<evidence type="ECO:0008006" key="3">
    <source>
        <dbReference type="Google" id="ProtNLM"/>
    </source>
</evidence>
<name>A0A917C011_9BACL</name>
<dbReference type="AlphaFoldDB" id="A0A917C011"/>
<keyword evidence="2" id="KW-1185">Reference proteome</keyword>
<gene>
    <name evidence="1" type="ORF">GCM10010912_08050</name>
</gene>
<proteinExistence type="predicted"/>
<sequence length="196" mass="22535">MSMQRMYKEEDIIEAVQADPWMMDILRAVRSLELPDWWVCAGFVRSKIWDVQHGFTDPTPLPDVDVIYFDETDSHEKVEKEWEAKLSNLKADVPWSVKNQARMHLLNNQSPYTSSTDAMSRFPETATALGISLDGQDRLILAAPHGIDDVVNMLIRPTPDFAPSQPLAFIYEQRIAKKNWGTIWNQVQHWPLNPGD</sequence>
<protein>
    <recommendedName>
        <fullName evidence="3">Nucleotidyltransferase family protein</fullName>
    </recommendedName>
</protein>
<organism evidence="1 2">
    <name type="scientific">Paenibacillus albidus</name>
    <dbReference type="NCBI Taxonomy" id="2041023"/>
    <lineage>
        <taxon>Bacteria</taxon>
        <taxon>Bacillati</taxon>
        <taxon>Bacillota</taxon>
        <taxon>Bacilli</taxon>
        <taxon>Bacillales</taxon>
        <taxon>Paenibacillaceae</taxon>
        <taxon>Paenibacillus</taxon>
    </lineage>
</organism>
<dbReference type="PANTHER" id="PTHR39166">
    <property type="entry name" value="BLL1166 PROTEIN"/>
    <property type="match status" value="1"/>
</dbReference>
<evidence type="ECO:0000313" key="2">
    <source>
        <dbReference type="Proteomes" id="UP000637643"/>
    </source>
</evidence>
<evidence type="ECO:0000313" key="1">
    <source>
        <dbReference type="EMBL" id="GGF65416.1"/>
    </source>
</evidence>
<dbReference type="Pfam" id="PF06042">
    <property type="entry name" value="NTP_transf_6"/>
    <property type="match status" value="1"/>
</dbReference>
<comment type="caution">
    <text evidence="1">The sequence shown here is derived from an EMBL/GenBank/DDBJ whole genome shotgun (WGS) entry which is preliminary data.</text>
</comment>
<dbReference type="EMBL" id="BMKR01000003">
    <property type="protein sequence ID" value="GGF65416.1"/>
    <property type="molecule type" value="Genomic_DNA"/>
</dbReference>